<organism evidence="1 2">
    <name type="scientific">Candidatus Desantisbacteria bacterium CG_4_9_14_3_um_filter_40_11</name>
    <dbReference type="NCBI Taxonomy" id="1974546"/>
    <lineage>
        <taxon>Bacteria</taxon>
        <taxon>Candidatus Desantisiibacteriota</taxon>
    </lineage>
</organism>
<evidence type="ECO:0000313" key="2">
    <source>
        <dbReference type="Proteomes" id="UP000231366"/>
    </source>
</evidence>
<dbReference type="Proteomes" id="UP000231366">
    <property type="component" value="Unassembled WGS sequence"/>
</dbReference>
<evidence type="ECO:0000313" key="1">
    <source>
        <dbReference type="EMBL" id="PJB29756.1"/>
    </source>
</evidence>
<reference evidence="2" key="1">
    <citation type="submission" date="2017-09" db="EMBL/GenBank/DDBJ databases">
        <title>Depth-based differentiation of microbial function through sediment-hosted aquifers and enrichment of novel symbionts in the deep terrestrial subsurface.</title>
        <authorList>
            <person name="Probst A.J."/>
            <person name="Ladd B."/>
            <person name="Jarett J.K."/>
            <person name="Geller-Mcgrath D.E."/>
            <person name="Sieber C.M.K."/>
            <person name="Emerson J.B."/>
            <person name="Anantharaman K."/>
            <person name="Thomas B.C."/>
            <person name="Malmstrom R."/>
            <person name="Stieglmeier M."/>
            <person name="Klingl A."/>
            <person name="Woyke T."/>
            <person name="Ryan C.M."/>
            <person name="Banfield J.F."/>
        </authorList>
    </citation>
    <scope>NUCLEOTIDE SEQUENCE [LARGE SCALE GENOMIC DNA]</scope>
</reference>
<protein>
    <submittedName>
        <fullName evidence="1">Uncharacterized protein</fullName>
    </submittedName>
</protein>
<comment type="caution">
    <text evidence="1">The sequence shown here is derived from an EMBL/GenBank/DDBJ whole genome shotgun (WGS) entry which is preliminary data.</text>
</comment>
<name>A0A2M8AUR3_9BACT</name>
<sequence>MTRKYKRGERGTNKERIILPVGFVGNNAARQKERRAMVRREVIRHYGGKCACCGEEHIEFLSIDHISGGGTKERKDNNKRGNNFYLYLRRMSFPVGYRVLCHNCNTSIGIYGYCPHSRSVD</sequence>
<gene>
    <name evidence="1" type="ORF">CO110_04090</name>
</gene>
<dbReference type="AlphaFoldDB" id="A0A2M8AUR3"/>
<dbReference type="EMBL" id="PFUI01000106">
    <property type="protein sequence ID" value="PJB29756.1"/>
    <property type="molecule type" value="Genomic_DNA"/>
</dbReference>
<proteinExistence type="predicted"/>
<accession>A0A2M8AUR3</accession>